<name>A0A2T9YQG9_9FUNG</name>
<evidence type="ECO:0000313" key="1">
    <source>
        <dbReference type="EMBL" id="PVU94556.1"/>
    </source>
</evidence>
<accession>A0A2T9YQG9</accession>
<dbReference type="Proteomes" id="UP000245383">
    <property type="component" value="Unassembled WGS sequence"/>
</dbReference>
<protein>
    <submittedName>
        <fullName evidence="1">Uncharacterized protein</fullName>
    </submittedName>
</protein>
<sequence>MDLPEQATQLIKQGKQQKSSKISLEPSFVCTRRLKMARSLAQRQPNNLILLKIKKTNPAIHVLSDVRTFFYVLSRIWKTNQKAVYPKHYIKVIQIAFNPSITPEFAVKQKREDTKITLFPKSAPAVARACHTFAPHHTFLPIQENPEQFRNSSNIERIGLPINKKSNITNLRPVLDFQNLNLHENIPIQSSPIWSITEPSGIHQNIETCHNMSQITRDTDGRMFGKFSDFGRVQKNMYVKCRAGIFKANRAPIQNQNREVFHYSNPIHKLLGNDHQLKVNNIGSASNVICIAVRTSNSKNASGVENPSALDKKKLNINTDYNQTSHEKINMVRAATKKLEWQLIYLISNTAVNIYGCQQQSTGNSD</sequence>
<dbReference type="EMBL" id="MBFR01000085">
    <property type="protein sequence ID" value="PVU94556.1"/>
    <property type="molecule type" value="Genomic_DNA"/>
</dbReference>
<evidence type="ECO:0000313" key="2">
    <source>
        <dbReference type="Proteomes" id="UP000245383"/>
    </source>
</evidence>
<dbReference type="AlphaFoldDB" id="A0A2T9YQG9"/>
<keyword evidence="2" id="KW-1185">Reference proteome</keyword>
<gene>
    <name evidence="1" type="ORF">BB561_002455</name>
</gene>
<comment type="caution">
    <text evidence="1">The sequence shown here is derived from an EMBL/GenBank/DDBJ whole genome shotgun (WGS) entry which is preliminary data.</text>
</comment>
<organism evidence="1 2">
    <name type="scientific">Smittium simulii</name>
    <dbReference type="NCBI Taxonomy" id="133385"/>
    <lineage>
        <taxon>Eukaryota</taxon>
        <taxon>Fungi</taxon>
        <taxon>Fungi incertae sedis</taxon>
        <taxon>Zoopagomycota</taxon>
        <taxon>Kickxellomycotina</taxon>
        <taxon>Harpellomycetes</taxon>
        <taxon>Harpellales</taxon>
        <taxon>Legeriomycetaceae</taxon>
        <taxon>Smittium</taxon>
    </lineage>
</organism>
<reference evidence="1 2" key="1">
    <citation type="journal article" date="2018" name="MBio">
        <title>Comparative Genomics Reveals the Core Gene Toolbox for the Fungus-Insect Symbiosis.</title>
        <authorList>
            <person name="Wang Y."/>
            <person name="Stata M."/>
            <person name="Wang W."/>
            <person name="Stajich J.E."/>
            <person name="White M.M."/>
            <person name="Moncalvo J.M."/>
        </authorList>
    </citation>
    <scope>NUCLEOTIDE SEQUENCE [LARGE SCALE GENOMIC DNA]</scope>
    <source>
        <strain evidence="1 2">SWE-8-4</strain>
    </source>
</reference>
<proteinExistence type="predicted"/>